<dbReference type="PROSITE" id="PS50839">
    <property type="entry name" value="CHASE"/>
    <property type="match status" value="1"/>
</dbReference>
<feature type="region of interest" description="Disordered" evidence="12">
    <location>
        <begin position="570"/>
        <end position="596"/>
    </location>
</feature>
<dbReference type="GO" id="GO:0009736">
    <property type="term" value="P:cytokinin-activated signaling pathway"/>
    <property type="evidence" value="ECO:0007669"/>
    <property type="project" value="UniProtKB-KW"/>
</dbReference>
<dbReference type="SMART" id="SM00220">
    <property type="entry name" value="S_TKc"/>
    <property type="match status" value="1"/>
</dbReference>
<evidence type="ECO:0000256" key="13">
    <source>
        <dbReference type="SAM" id="Phobius"/>
    </source>
</evidence>
<dbReference type="EMBL" id="CM000137">
    <property type="protein sequence ID" value="EAY83013.1"/>
    <property type="molecule type" value="Genomic_DNA"/>
</dbReference>
<evidence type="ECO:0000256" key="7">
    <source>
        <dbReference type="ARBA" id="ARBA00022840"/>
    </source>
</evidence>
<evidence type="ECO:0000256" key="14">
    <source>
        <dbReference type="SAM" id="SignalP"/>
    </source>
</evidence>
<feature type="transmembrane region" description="Helical" evidence="13">
    <location>
        <begin position="289"/>
        <end position="311"/>
    </location>
</feature>
<evidence type="ECO:0000256" key="9">
    <source>
        <dbReference type="ARBA" id="ARBA00022989"/>
    </source>
</evidence>
<evidence type="ECO:0000256" key="1">
    <source>
        <dbReference type="ARBA" id="ARBA00004651"/>
    </source>
</evidence>
<feature type="chain" id="PRO_5002651448" description="Protein kinase domain-containing protein" evidence="14">
    <location>
        <begin position="29"/>
        <end position="1019"/>
    </location>
</feature>
<dbReference type="Gene3D" id="3.30.200.20">
    <property type="entry name" value="Phosphorylase Kinase, domain 1"/>
    <property type="match status" value="1"/>
</dbReference>
<dbReference type="Gene3D" id="1.10.510.10">
    <property type="entry name" value="Transferase(Phosphotransferase) domain 1"/>
    <property type="match status" value="1"/>
</dbReference>
<keyword evidence="18" id="KW-1185">Reference proteome</keyword>
<dbReference type="InterPro" id="IPR000719">
    <property type="entry name" value="Prot_kinase_dom"/>
</dbReference>
<dbReference type="Pfam" id="PF00069">
    <property type="entry name" value="Pkinase"/>
    <property type="match status" value="1"/>
</dbReference>
<keyword evidence="6" id="KW-0418">Kinase</keyword>
<feature type="transmembrane region" description="Helical" evidence="13">
    <location>
        <begin position="438"/>
        <end position="456"/>
    </location>
</feature>
<dbReference type="PROSITE" id="PS00108">
    <property type="entry name" value="PROTEIN_KINASE_ST"/>
    <property type="match status" value="1"/>
</dbReference>
<dbReference type="InterPro" id="IPR050528">
    <property type="entry name" value="L-type_Lectin-RKs"/>
</dbReference>
<dbReference type="GO" id="GO:0000160">
    <property type="term" value="P:phosphorelay signal transduction system"/>
    <property type="evidence" value="ECO:0007669"/>
    <property type="project" value="UniProtKB-KW"/>
</dbReference>
<keyword evidence="5" id="KW-0547">Nucleotide-binding</keyword>
<evidence type="ECO:0000256" key="12">
    <source>
        <dbReference type="SAM" id="MobiDB-lite"/>
    </source>
</evidence>
<evidence type="ECO:0000259" key="15">
    <source>
        <dbReference type="PROSITE" id="PS50011"/>
    </source>
</evidence>
<dbReference type="HOGENOM" id="CLU_012295_0_0_1"/>
<dbReference type="PANTHER" id="PTHR27007">
    <property type="match status" value="1"/>
</dbReference>
<evidence type="ECO:0000256" key="4">
    <source>
        <dbReference type="ARBA" id="ARBA00022692"/>
    </source>
</evidence>
<feature type="transmembrane region" description="Helical" evidence="13">
    <location>
        <begin position="602"/>
        <end position="622"/>
    </location>
</feature>
<dbReference type="InterPro" id="IPR006189">
    <property type="entry name" value="CHASE_dom"/>
</dbReference>
<dbReference type="FunFam" id="3.30.450.350:FF:000001">
    <property type="entry name" value="Histidine kinase 4"/>
    <property type="match status" value="1"/>
</dbReference>
<dbReference type="InterPro" id="IPR042240">
    <property type="entry name" value="CHASE_sf"/>
</dbReference>
<dbReference type="FunFam" id="1.10.510.10:FF:001871">
    <property type="entry name" value="Probable kinase CHARK"/>
    <property type="match status" value="1"/>
</dbReference>
<dbReference type="Proteomes" id="UP000007015">
    <property type="component" value="Chromosome 12"/>
</dbReference>
<keyword evidence="4 13" id="KW-0812">Transmembrane</keyword>
<dbReference type="Gene3D" id="3.30.450.350">
    <property type="entry name" value="CHASE domain"/>
    <property type="match status" value="1"/>
</dbReference>
<sequence length="1019" mass="115036">MALLLWVFSCSLFSLWILSFMRSQATEARHGTLAVMCDERARILQDQVKVSMNHLQALAILVSTFHHSKSPSAIDQTTFARYMERTAFERPLTSGLAYAARVTHSERELFERQQAWSIRAMNFSSKRPRAEEYAPVIFAQDAYKHVVSIDMLSGAEDRGNLLRARESGKVVLTAPFQLLNKRIGVVLTYAVYKSELPLNATVHDRIQSSIGYLGGVFDIEGHVDKLLEKLAGKEPMTVNIYDTTGESMIRMYGSSNESASGMCHVSTLDFGDPLRKHEMHCRFTQGPPWPWLAVASSYGTLVISLLVGYIFHFTDKWIAKVEDGYKATDMQMPAKDEFAATERISDMERDLKEDALFFDTTKSPSLLEISRLLNHRDPAQNVHQEEQELNLPLEAQDKLKETERKLGRMSKFITKVMKLTSASIRCLHSRFHCFNKKVWSISLLGFLLFILVIGAFDQPYNQPLGMGGEGDNNMMLKNFGFSRGRLLIDTLHGTWTKRGVQSSDTIRVDLRKMTGNNDSSGQQLKHWSSHKSSEIPAVLYVPMNGKQVLVHCNLIVDEKALVNWISNGDTDQSSKYQKETAGIQNRTDKPHLPANKSHKTTVSPWIVLLPVIMLVLLGSIIWRRCNDHRRRVQQKELELLGIMGPSRFELQDLVAATGNFADENKLGQGGFGPVYKGYLRDQDLHVAIKVLSRRQSCQEQSAQGLREFKAEVKVMTQLRHRNIVKLVGWSDSKKQLLLVYELMAQGSLDKHLYDPEKILTWQQRYQIKFANLFNSTGNFFTRVKIGSARYKIVLDLGSALLYLHHDCEKCIVHGDIKPANVMLDVSHNAKLGDFGLARLVEHGGEPQTTQVVAGTPGYIDPEFINNRWPRTELDVYSFGIVLLEIACGKRPASRQLPNGASSLLAWVRDLYDQGKILDAADQRLNGEFNQQQMERVIVMGLCCSHQDPIQRPSIVQAMDVLRSADAELPVPPAAHDTGHIRSMQEQAYADLPVEDHSVHTVTRSTYFTSKDSVYLLAEG</sequence>
<dbReference type="PROSITE" id="PS50011">
    <property type="entry name" value="PROTEIN_KINASE_DOM"/>
    <property type="match status" value="1"/>
</dbReference>
<name>A2ZK79_ORYSI</name>
<feature type="domain" description="CHASE" evidence="16">
    <location>
        <begin position="70"/>
        <end position="280"/>
    </location>
</feature>
<dbReference type="Gene3D" id="6.10.250.1190">
    <property type="match status" value="1"/>
</dbReference>
<accession>A2ZK79</accession>
<dbReference type="GO" id="GO:0005524">
    <property type="term" value="F:ATP binding"/>
    <property type="evidence" value="ECO:0007669"/>
    <property type="project" value="UniProtKB-KW"/>
</dbReference>
<protein>
    <recommendedName>
        <fullName evidence="19">Protein kinase domain-containing protein</fullName>
    </recommendedName>
</protein>
<evidence type="ECO:0000256" key="10">
    <source>
        <dbReference type="ARBA" id="ARBA00023012"/>
    </source>
</evidence>
<feature type="signal peptide" evidence="14">
    <location>
        <begin position="1"/>
        <end position="28"/>
    </location>
</feature>
<keyword evidence="10" id="KW-0902">Two-component regulatory system</keyword>
<dbReference type="OMA" id="EDHSVHT"/>
<dbReference type="SUPFAM" id="SSF56112">
    <property type="entry name" value="Protein kinase-like (PK-like)"/>
    <property type="match status" value="1"/>
</dbReference>
<feature type="domain" description="Protein kinase" evidence="15">
    <location>
        <begin position="660"/>
        <end position="968"/>
    </location>
</feature>
<evidence type="ECO:0000313" key="17">
    <source>
        <dbReference type="EMBL" id="EAY83013.1"/>
    </source>
</evidence>
<keyword evidence="3" id="KW-0808">Transferase</keyword>
<evidence type="ECO:0000313" key="18">
    <source>
        <dbReference type="Proteomes" id="UP000007015"/>
    </source>
</evidence>
<keyword evidence="7" id="KW-0067">ATP-binding</keyword>
<dbReference type="Gramene" id="BGIOSGA037344-TA">
    <property type="protein sequence ID" value="BGIOSGA037344-PA"/>
    <property type="gene ID" value="BGIOSGA037344"/>
</dbReference>
<evidence type="ECO:0000256" key="6">
    <source>
        <dbReference type="ARBA" id="ARBA00022777"/>
    </source>
</evidence>
<dbReference type="SMART" id="SM01079">
    <property type="entry name" value="CHASE"/>
    <property type="match status" value="1"/>
</dbReference>
<evidence type="ECO:0000256" key="3">
    <source>
        <dbReference type="ARBA" id="ARBA00022679"/>
    </source>
</evidence>
<dbReference type="InterPro" id="IPR008271">
    <property type="entry name" value="Ser/Thr_kinase_AS"/>
</dbReference>
<keyword evidence="9 13" id="KW-1133">Transmembrane helix</keyword>
<dbReference type="AlphaFoldDB" id="A2ZK79"/>
<evidence type="ECO:0000256" key="11">
    <source>
        <dbReference type="ARBA" id="ARBA00023136"/>
    </source>
</evidence>
<keyword evidence="2" id="KW-1003">Cell membrane</keyword>
<dbReference type="Pfam" id="PF03924">
    <property type="entry name" value="CHASE"/>
    <property type="match status" value="1"/>
</dbReference>
<dbReference type="GO" id="GO:0005886">
    <property type="term" value="C:plasma membrane"/>
    <property type="evidence" value="ECO:0007669"/>
    <property type="project" value="UniProtKB-SubCell"/>
</dbReference>
<keyword evidence="11 13" id="KW-0472">Membrane</keyword>
<comment type="subcellular location">
    <subcellularLocation>
        <location evidence="1">Cell membrane</location>
        <topology evidence="1">Multi-pass membrane protein</topology>
    </subcellularLocation>
</comment>
<evidence type="ECO:0008006" key="19">
    <source>
        <dbReference type="Google" id="ProtNLM"/>
    </source>
</evidence>
<evidence type="ECO:0000256" key="5">
    <source>
        <dbReference type="ARBA" id="ARBA00022741"/>
    </source>
</evidence>
<evidence type="ECO:0000256" key="2">
    <source>
        <dbReference type="ARBA" id="ARBA00022475"/>
    </source>
</evidence>
<keyword evidence="14" id="KW-0732">Signal</keyword>
<keyword evidence="8" id="KW-0932">Cytokinin signaling pathway</keyword>
<dbReference type="GO" id="GO:0004673">
    <property type="term" value="F:protein histidine kinase activity"/>
    <property type="evidence" value="ECO:0007669"/>
    <property type="project" value="UniProtKB-ARBA"/>
</dbReference>
<evidence type="ECO:0000256" key="8">
    <source>
        <dbReference type="ARBA" id="ARBA00022864"/>
    </source>
</evidence>
<dbReference type="InterPro" id="IPR011009">
    <property type="entry name" value="Kinase-like_dom_sf"/>
</dbReference>
<reference evidence="17 18" key="1">
    <citation type="journal article" date="2005" name="PLoS Biol.">
        <title>The genomes of Oryza sativa: a history of duplications.</title>
        <authorList>
            <person name="Yu J."/>
            <person name="Wang J."/>
            <person name="Lin W."/>
            <person name="Li S."/>
            <person name="Li H."/>
            <person name="Zhou J."/>
            <person name="Ni P."/>
            <person name="Dong W."/>
            <person name="Hu S."/>
            <person name="Zeng C."/>
            <person name="Zhang J."/>
            <person name="Zhang Y."/>
            <person name="Li R."/>
            <person name="Xu Z."/>
            <person name="Li S."/>
            <person name="Li X."/>
            <person name="Zheng H."/>
            <person name="Cong L."/>
            <person name="Lin L."/>
            <person name="Yin J."/>
            <person name="Geng J."/>
            <person name="Li G."/>
            <person name="Shi J."/>
            <person name="Liu J."/>
            <person name="Lv H."/>
            <person name="Li J."/>
            <person name="Wang J."/>
            <person name="Deng Y."/>
            <person name="Ran L."/>
            <person name="Shi X."/>
            <person name="Wang X."/>
            <person name="Wu Q."/>
            <person name="Li C."/>
            <person name="Ren X."/>
            <person name="Wang J."/>
            <person name="Wang X."/>
            <person name="Li D."/>
            <person name="Liu D."/>
            <person name="Zhang X."/>
            <person name="Ji Z."/>
            <person name="Zhao W."/>
            <person name="Sun Y."/>
            <person name="Zhang Z."/>
            <person name="Bao J."/>
            <person name="Han Y."/>
            <person name="Dong L."/>
            <person name="Ji J."/>
            <person name="Chen P."/>
            <person name="Wu S."/>
            <person name="Liu J."/>
            <person name="Xiao Y."/>
            <person name="Bu D."/>
            <person name="Tan J."/>
            <person name="Yang L."/>
            <person name="Ye C."/>
            <person name="Zhang J."/>
            <person name="Xu J."/>
            <person name="Zhou Y."/>
            <person name="Yu Y."/>
            <person name="Zhang B."/>
            <person name="Zhuang S."/>
            <person name="Wei H."/>
            <person name="Liu B."/>
            <person name="Lei M."/>
            <person name="Yu H."/>
            <person name="Li Y."/>
            <person name="Xu H."/>
            <person name="Wei S."/>
            <person name="He X."/>
            <person name="Fang L."/>
            <person name="Zhang Z."/>
            <person name="Zhang Y."/>
            <person name="Huang X."/>
            <person name="Su Z."/>
            <person name="Tong W."/>
            <person name="Li J."/>
            <person name="Tong Z."/>
            <person name="Li S."/>
            <person name="Ye J."/>
            <person name="Wang L."/>
            <person name="Fang L."/>
            <person name="Lei T."/>
            <person name="Chen C."/>
            <person name="Chen H."/>
            <person name="Xu Z."/>
            <person name="Li H."/>
            <person name="Huang H."/>
            <person name="Zhang F."/>
            <person name="Xu H."/>
            <person name="Li N."/>
            <person name="Zhao C."/>
            <person name="Li S."/>
            <person name="Dong L."/>
            <person name="Huang Y."/>
            <person name="Li L."/>
            <person name="Xi Y."/>
            <person name="Qi Q."/>
            <person name="Li W."/>
            <person name="Zhang B."/>
            <person name="Hu W."/>
            <person name="Zhang Y."/>
            <person name="Tian X."/>
            <person name="Jiao Y."/>
            <person name="Liang X."/>
            <person name="Jin J."/>
            <person name="Gao L."/>
            <person name="Zheng W."/>
            <person name="Hao B."/>
            <person name="Liu S."/>
            <person name="Wang W."/>
            <person name="Yuan L."/>
            <person name="Cao M."/>
            <person name="McDermott J."/>
            <person name="Samudrala R."/>
            <person name="Wang J."/>
            <person name="Wong G.K."/>
            <person name="Yang H."/>
        </authorList>
    </citation>
    <scope>NUCLEOTIDE SEQUENCE [LARGE SCALE GENOMIC DNA]</scope>
    <source>
        <strain evidence="18">cv. 93-11</strain>
    </source>
</reference>
<gene>
    <name evidence="17" type="ORF">OsI_38233</name>
</gene>
<dbReference type="STRING" id="39946.A2ZK79"/>
<organism evidence="17 18">
    <name type="scientific">Oryza sativa subsp. indica</name>
    <name type="common">Rice</name>
    <dbReference type="NCBI Taxonomy" id="39946"/>
    <lineage>
        <taxon>Eukaryota</taxon>
        <taxon>Viridiplantae</taxon>
        <taxon>Streptophyta</taxon>
        <taxon>Embryophyta</taxon>
        <taxon>Tracheophyta</taxon>
        <taxon>Spermatophyta</taxon>
        <taxon>Magnoliopsida</taxon>
        <taxon>Liliopsida</taxon>
        <taxon>Poales</taxon>
        <taxon>Poaceae</taxon>
        <taxon>BOP clade</taxon>
        <taxon>Oryzoideae</taxon>
        <taxon>Oryzeae</taxon>
        <taxon>Oryzinae</taxon>
        <taxon>Oryza</taxon>
        <taxon>Oryza sativa</taxon>
    </lineage>
</organism>
<proteinExistence type="predicted"/>
<evidence type="ECO:0000259" key="16">
    <source>
        <dbReference type="PROSITE" id="PS50839"/>
    </source>
</evidence>